<evidence type="ECO:0000313" key="5">
    <source>
        <dbReference type="EMBL" id="RZF60502.1"/>
    </source>
</evidence>
<feature type="domain" description="Ketosynthase family 3 (KS3)" evidence="4">
    <location>
        <begin position="2"/>
        <end position="376"/>
    </location>
</feature>
<sequence length="381" mass="41205">MFDPIYIHGKNFVTPMGGIRHSAAEPFVIDWLCHWSTLLMGRSSIFMNDVGRDMLIHASKFDVDEAQYLLPLAEDSTLLEQLLYNAAKPVVDKHVPSARTALVLATTKGNVSFLEEGRTADAQLPVLAKKMAKVLGIQTEPIIVSQACVSGLLALSVAKRLIQMGQYDDAVVLAGDTISEFVLAGFEAFQAVSRDPCRPFDKDRAGLSLGEAAACVYVSKEKGEFKILGEAAINDAHHISGPSRTGEGLVQSVLRAGKEANIDIKDIDFISAHGTATLYNDEMEAIAFNRLGLQNVPLHSLKGYFGHTLGAAGLLETIVGMMCLQFETLIPTKGFETLGVSQPLNIIQQTDYVKMTRFLKTASGFGGTNAAMIIEKTIDLA</sequence>
<dbReference type="PROSITE" id="PS52004">
    <property type="entry name" value="KS3_2"/>
    <property type="match status" value="1"/>
</dbReference>
<dbReference type="Proteomes" id="UP000292855">
    <property type="component" value="Unassembled WGS sequence"/>
</dbReference>
<proteinExistence type="inferred from homology"/>
<reference evidence="5 6" key="1">
    <citation type="submission" date="2019-02" db="EMBL/GenBank/DDBJ databases">
        <authorList>
            <person name="Li Y."/>
        </authorList>
    </citation>
    <scope>NUCLEOTIDE SEQUENCE [LARGE SCALE GENOMIC DNA]</scope>
    <source>
        <strain evidence="5 6">30C10-4-7</strain>
    </source>
</reference>
<organism evidence="5 6">
    <name type="scientific">Sphingobacterium corticibacterium</name>
    <dbReference type="NCBI Taxonomy" id="2484746"/>
    <lineage>
        <taxon>Bacteria</taxon>
        <taxon>Pseudomonadati</taxon>
        <taxon>Bacteroidota</taxon>
        <taxon>Sphingobacteriia</taxon>
        <taxon>Sphingobacteriales</taxon>
        <taxon>Sphingobacteriaceae</taxon>
        <taxon>Sphingobacterium</taxon>
    </lineage>
</organism>
<dbReference type="OrthoDB" id="9808669at2"/>
<dbReference type="InterPro" id="IPR014031">
    <property type="entry name" value="Ketoacyl_synth_C"/>
</dbReference>
<dbReference type="InterPro" id="IPR014030">
    <property type="entry name" value="Ketoacyl_synth_N"/>
</dbReference>
<dbReference type="GO" id="GO:0004315">
    <property type="term" value="F:3-oxoacyl-[acyl-carrier-protein] synthase activity"/>
    <property type="evidence" value="ECO:0007669"/>
    <property type="project" value="TreeGrafter"/>
</dbReference>
<name>A0A4Q6XSJ6_9SPHI</name>
<dbReference type="AlphaFoldDB" id="A0A4Q6XSJ6"/>
<evidence type="ECO:0000256" key="2">
    <source>
        <dbReference type="ARBA" id="ARBA00022679"/>
    </source>
</evidence>
<dbReference type="Gene3D" id="3.40.47.10">
    <property type="match status" value="1"/>
</dbReference>
<dbReference type="InterPro" id="IPR020841">
    <property type="entry name" value="PKS_Beta-ketoAc_synthase_dom"/>
</dbReference>
<dbReference type="SUPFAM" id="SSF53901">
    <property type="entry name" value="Thiolase-like"/>
    <property type="match status" value="2"/>
</dbReference>
<dbReference type="InterPro" id="IPR000794">
    <property type="entry name" value="Beta-ketoacyl_synthase"/>
</dbReference>
<dbReference type="Pfam" id="PF02801">
    <property type="entry name" value="Ketoacyl-synt_C"/>
    <property type="match status" value="1"/>
</dbReference>
<protein>
    <submittedName>
        <fullName evidence="5">Beta-ketoacyl synthase</fullName>
    </submittedName>
</protein>
<gene>
    <name evidence="5" type="ORF">EWE74_13670</name>
</gene>
<dbReference type="Pfam" id="PF00109">
    <property type="entry name" value="ketoacyl-synt"/>
    <property type="match status" value="1"/>
</dbReference>
<comment type="caution">
    <text evidence="5">The sequence shown here is derived from an EMBL/GenBank/DDBJ whole genome shotgun (WGS) entry which is preliminary data.</text>
</comment>
<dbReference type="InterPro" id="IPR016039">
    <property type="entry name" value="Thiolase-like"/>
</dbReference>
<dbReference type="PANTHER" id="PTHR11712:SF347">
    <property type="entry name" value="BETA KETOACYL-ACYL CARRIER PROTEIN SYNTHASE"/>
    <property type="match status" value="1"/>
</dbReference>
<comment type="similarity">
    <text evidence="1 3">Belongs to the thiolase-like superfamily. Beta-ketoacyl-ACP synthases family.</text>
</comment>
<evidence type="ECO:0000256" key="1">
    <source>
        <dbReference type="ARBA" id="ARBA00008467"/>
    </source>
</evidence>
<dbReference type="EMBL" id="SGIT01000002">
    <property type="protein sequence ID" value="RZF60502.1"/>
    <property type="molecule type" value="Genomic_DNA"/>
</dbReference>
<dbReference type="SMART" id="SM00825">
    <property type="entry name" value="PKS_KS"/>
    <property type="match status" value="1"/>
</dbReference>
<keyword evidence="6" id="KW-1185">Reference proteome</keyword>
<dbReference type="PANTHER" id="PTHR11712">
    <property type="entry name" value="POLYKETIDE SYNTHASE-RELATED"/>
    <property type="match status" value="1"/>
</dbReference>
<accession>A0A4Q6XSJ6</accession>
<keyword evidence="2 3" id="KW-0808">Transferase</keyword>
<evidence type="ECO:0000259" key="4">
    <source>
        <dbReference type="PROSITE" id="PS52004"/>
    </source>
</evidence>
<evidence type="ECO:0000256" key="3">
    <source>
        <dbReference type="RuleBase" id="RU003694"/>
    </source>
</evidence>
<evidence type="ECO:0000313" key="6">
    <source>
        <dbReference type="Proteomes" id="UP000292855"/>
    </source>
</evidence>
<dbReference type="GO" id="GO:0006633">
    <property type="term" value="P:fatty acid biosynthetic process"/>
    <property type="evidence" value="ECO:0007669"/>
    <property type="project" value="TreeGrafter"/>
</dbReference>